<dbReference type="InterPro" id="IPR027304">
    <property type="entry name" value="Trigger_fact/SurA_dom_sf"/>
</dbReference>
<comment type="similarity">
    <text evidence="2">Belongs to the PpiC/parvulin rotamase family.</text>
</comment>
<keyword evidence="4 5" id="KW-0697">Rotamase</keyword>
<dbReference type="OrthoDB" id="14196at2"/>
<dbReference type="Gene3D" id="3.10.50.40">
    <property type="match status" value="1"/>
</dbReference>
<organism evidence="8 9">
    <name type="scientific">Thioalkalivibrio denitrificans</name>
    <dbReference type="NCBI Taxonomy" id="108003"/>
    <lineage>
        <taxon>Bacteria</taxon>
        <taxon>Pseudomonadati</taxon>
        <taxon>Pseudomonadota</taxon>
        <taxon>Gammaproteobacteria</taxon>
        <taxon>Chromatiales</taxon>
        <taxon>Ectothiorhodospiraceae</taxon>
        <taxon>Thioalkalivibrio</taxon>
    </lineage>
</organism>
<keyword evidence="5 8" id="KW-0413">Isomerase</keyword>
<dbReference type="Pfam" id="PF00639">
    <property type="entry name" value="Rotamase"/>
    <property type="match status" value="1"/>
</dbReference>
<gene>
    <name evidence="8" type="ORF">B1C78_05735</name>
</gene>
<dbReference type="GO" id="GO:0003755">
    <property type="term" value="F:peptidyl-prolyl cis-trans isomerase activity"/>
    <property type="evidence" value="ECO:0007669"/>
    <property type="project" value="UniProtKB-KW"/>
</dbReference>
<evidence type="ECO:0000256" key="6">
    <source>
        <dbReference type="SAM" id="SignalP"/>
    </source>
</evidence>
<dbReference type="PROSITE" id="PS51257">
    <property type="entry name" value="PROKAR_LIPOPROTEIN"/>
    <property type="match status" value="1"/>
</dbReference>
<evidence type="ECO:0000313" key="9">
    <source>
        <dbReference type="Proteomes" id="UP000189462"/>
    </source>
</evidence>
<dbReference type="InterPro" id="IPR050245">
    <property type="entry name" value="PrsA_foldase"/>
</dbReference>
<keyword evidence="9" id="KW-1185">Reference proteome</keyword>
<evidence type="ECO:0000256" key="4">
    <source>
        <dbReference type="ARBA" id="ARBA00023110"/>
    </source>
</evidence>
<dbReference type="SUPFAM" id="SSF109998">
    <property type="entry name" value="Triger factor/SurA peptide-binding domain-like"/>
    <property type="match status" value="1"/>
</dbReference>
<keyword evidence="6" id="KW-0732">Signal</keyword>
<evidence type="ECO:0000256" key="1">
    <source>
        <dbReference type="ARBA" id="ARBA00000971"/>
    </source>
</evidence>
<dbReference type="InterPro" id="IPR000297">
    <property type="entry name" value="PPIase_PpiC"/>
</dbReference>
<feature type="signal peptide" evidence="6">
    <location>
        <begin position="1"/>
        <end position="26"/>
    </location>
</feature>
<dbReference type="STRING" id="108003.B1C78_05735"/>
<evidence type="ECO:0000259" key="7">
    <source>
        <dbReference type="PROSITE" id="PS50198"/>
    </source>
</evidence>
<dbReference type="RefSeq" id="WP_077278184.1">
    <property type="nucleotide sequence ID" value="NZ_MVBK01000033.1"/>
</dbReference>
<dbReference type="AlphaFoldDB" id="A0A1V3NLF6"/>
<reference evidence="8 9" key="1">
    <citation type="submission" date="2017-02" db="EMBL/GenBank/DDBJ databases">
        <title>Genomic diversity within the haloalkaliphilic genus Thioalkalivibrio.</title>
        <authorList>
            <person name="Ahn A.-C."/>
            <person name="Meier-Kolthoff J."/>
            <person name="Overmars L."/>
            <person name="Richter M."/>
            <person name="Woyke T."/>
            <person name="Sorokin D.Y."/>
            <person name="Muyzer G."/>
        </authorList>
    </citation>
    <scope>NUCLEOTIDE SEQUENCE [LARGE SCALE GENOMIC DNA]</scope>
    <source>
        <strain evidence="8 9">ALJD</strain>
    </source>
</reference>
<dbReference type="SUPFAM" id="SSF54534">
    <property type="entry name" value="FKBP-like"/>
    <property type="match status" value="1"/>
</dbReference>
<evidence type="ECO:0000256" key="5">
    <source>
        <dbReference type="PROSITE-ProRule" id="PRU00278"/>
    </source>
</evidence>
<evidence type="ECO:0000256" key="2">
    <source>
        <dbReference type="ARBA" id="ARBA00007656"/>
    </source>
</evidence>
<dbReference type="PANTHER" id="PTHR47245">
    <property type="entry name" value="PEPTIDYLPROLYL ISOMERASE"/>
    <property type="match status" value="1"/>
</dbReference>
<protein>
    <recommendedName>
        <fullName evidence="3">peptidylprolyl isomerase</fullName>
        <ecNumber evidence="3">5.2.1.8</ecNumber>
    </recommendedName>
</protein>
<dbReference type="InterPro" id="IPR046357">
    <property type="entry name" value="PPIase_dom_sf"/>
</dbReference>
<sequence>MFTSTRRRALFALLVVLALLGGCERAEEPRTQVSDADAVAVVNDVVITREEFEEFLALQRMSRPAEDLQREQVLDEMISLELLRQAAVERGLDRDPEILRQVERSKTNLMVGALLEDWLGPEYTEEQLRAEYDRQVRDIDREEFKARHILLDTEEDAEAVIRELEEGADFEAMAREHSTGPSGPMGGDLGWFTANQMVSEFSDAVRALEPGTFTREPVQSDFGWHVILLEDTRTAEPPPFEAVRSRLEEILDNRIIQENIEDLRQRADIEIR</sequence>
<comment type="catalytic activity">
    <reaction evidence="1">
        <text>[protein]-peptidylproline (omega=180) = [protein]-peptidylproline (omega=0)</text>
        <dbReference type="Rhea" id="RHEA:16237"/>
        <dbReference type="Rhea" id="RHEA-COMP:10747"/>
        <dbReference type="Rhea" id="RHEA-COMP:10748"/>
        <dbReference type="ChEBI" id="CHEBI:83833"/>
        <dbReference type="ChEBI" id="CHEBI:83834"/>
        <dbReference type="EC" id="5.2.1.8"/>
    </reaction>
</comment>
<name>A0A1V3NLF6_9GAMM</name>
<dbReference type="EMBL" id="MVBK01000033">
    <property type="protein sequence ID" value="OOG25949.1"/>
    <property type="molecule type" value="Genomic_DNA"/>
</dbReference>
<accession>A0A1V3NLF6</accession>
<proteinExistence type="inferred from homology"/>
<dbReference type="PANTHER" id="PTHR47245:SF2">
    <property type="entry name" value="PEPTIDYL-PROLYL CIS-TRANS ISOMERASE HP_0175-RELATED"/>
    <property type="match status" value="1"/>
</dbReference>
<dbReference type="Gene3D" id="1.10.8.1040">
    <property type="match status" value="1"/>
</dbReference>
<comment type="caution">
    <text evidence="8">The sequence shown here is derived from an EMBL/GenBank/DDBJ whole genome shotgun (WGS) entry which is preliminary data.</text>
</comment>
<feature type="domain" description="PpiC" evidence="7">
    <location>
        <begin position="141"/>
        <end position="231"/>
    </location>
</feature>
<dbReference type="Proteomes" id="UP000189462">
    <property type="component" value="Unassembled WGS sequence"/>
</dbReference>
<evidence type="ECO:0000256" key="3">
    <source>
        <dbReference type="ARBA" id="ARBA00013194"/>
    </source>
</evidence>
<feature type="chain" id="PRO_5012008056" description="peptidylprolyl isomerase" evidence="6">
    <location>
        <begin position="27"/>
        <end position="272"/>
    </location>
</feature>
<evidence type="ECO:0000313" key="8">
    <source>
        <dbReference type="EMBL" id="OOG25949.1"/>
    </source>
</evidence>
<dbReference type="PROSITE" id="PS50198">
    <property type="entry name" value="PPIC_PPIASE_2"/>
    <property type="match status" value="1"/>
</dbReference>
<dbReference type="EC" id="5.2.1.8" evidence="3"/>